<proteinExistence type="predicted"/>
<evidence type="ECO:0000313" key="2">
    <source>
        <dbReference type="EMBL" id="CAB4625180.1"/>
    </source>
</evidence>
<dbReference type="GO" id="GO:0004623">
    <property type="term" value="F:phospholipase A2 activity"/>
    <property type="evidence" value="ECO:0007669"/>
    <property type="project" value="InterPro"/>
</dbReference>
<name>A0A6J7LPZ3_9ZZZZ</name>
<reference evidence="3" key="1">
    <citation type="submission" date="2020-05" db="EMBL/GenBank/DDBJ databases">
        <authorList>
            <person name="Chiriac C."/>
            <person name="Salcher M."/>
            <person name="Ghai R."/>
            <person name="Kavagutti S V."/>
        </authorList>
    </citation>
    <scope>NUCLEOTIDE SEQUENCE</scope>
</reference>
<evidence type="ECO:0000313" key="3">
    <source>
        <dbReference type="EMBL" id="CAB4967734.1"/>
    </source>
</evidence>
<dbReference type="EMBL" id="CAFBRX010000045">
    <property type="protein sequence ID" value="CAB5119135.1"/>
    <property type="molecule type" value="Genomic_DNA"/>
</dbReference>
<accession>A0A6J7LPZ3</accession>
<dbReference type="EMBL" id="CAEZSL010000058">
    <property type="protein sequence ID" value="CAB4541268.1"/>
    <property type="molecule type" value="Genomic_DNA"/>
</dbReference>
<dbReference type="EMBL" id="CAFBNZ010000028">
    <property type="protein sequence ID" value="CAB4967734.1"/>
    <property type="molecule type" value="Genomic_DNA"/>
</dbReference>
<dbReference type="GO" id="GO:0006644">
    <property type="term" value="P:phospholipid metabolic process"/>
    <property type="evidence" value="ECO:0007669"/>
    <property type="project" value="InterPro"/>
</dbReference>
<dbReference type="SUPFAM" id="SSF48619">
    <property type="entry name" value="Phospholipase A2, PLA2"/>
    <property type="match status" value="1"/>
</dbReference>
<evidence type="ECO:0000313" key="1">
    <source>
        <dbReference type="EMBL" id="CAB4541268.1"/>
    </source>
</evidence>
<dbReference type="Pfam" id="PF09056">
    <property type="entry name" value="Phospholip_A2_3"/>
    <property type="match status" value="2"/>
</dbReference>
<gene>
    <name evidence="1" type="ORF">UFOPK1421_00659</name>
    <name evidence="2" type="ORF">UFOPK1960_00333</name>
    <name evidence="3" type="ORF">UFOPK3889_00260</name>
    <name evidence="4" type="ORF">UFOPK4422_00582</name>
</gene>
<dbReference type="GO" id="GO:0050482">
    <property type="term" value="P:arachidonate secretion"/>
    <property type="evidence" value="ECO:0007669"/>
    <property type="project" value="InterPro"/>
</dbReference>
<protein>
    <submittedName>
        <fullName evidence="3">Unannotated protein</fullName>
    </submittedName>
</protein>
<dbReference type="AlphaFoldDB" id="A0A6J7LPZ3"/>
<organism evidence="3">
    <name type="scientific">freshwater metagenome</name>
    <dbReference type="NCBI Taxonomy" id="449393"/>
    <lineage>
        <taxon>unclassified sequences</taxon>
        <taxon>metagenomes</taxon>
        <taxon>ecological metagenomes</taxon>
    </lineage>
</organism>
<sequence length="167" mass="19338">MGLGLSLLVAVTSFLAAPSLDPDPRRDSQYLETLVFNTSLSVFIETLHSKSAMLGWFDQSSDLCSAPIIGSTGRSFDFTQACERHDFAYRNYKLLDMKYSCFARLPQHFCGPTAEHYARWWNSANKLRIDERFRSDMFAHCATRSLWDRPICRAWAHVFYRAVRFFN</sequence>
<dbReference type="InterPro" id="IPR036444">
    <property type="entry name" value="PLipase_A2_dom_sf"/>
</dbReference>
<dbReference type="EMBL" id="CAEZVL010000030">
    <property type="protein sequence ID" value="CAB4625180.1"/>
    <property type="molecule type" value="Genomic_DNA"/>
</dbReference>
<dbReference type="InterPro" id="IPR015141">
    <property type="entry name" value="PLipase_A2_prok/fun"/>
</dbReference>
<dbReference type="Gene3D" id="1.20.90.10">
    <property type="entry name" value="Phospholipase A2 domain"/>
    <property type="match status" value="1"/>
</dbReference>
<evidence type="ECO:0000313" key="4">
    <source>
        <dbReference type="EMBL" id="CAB5119135.1"/>
    </source>
</evidence>